<dbReference type="GeneID" id="112687086"/>
<dbReference type="RefSeq" id="XP_025415412.1">
    <property type="nucleotide sequence ID" value="XM_025559627.1"/>
</dbReference>
<evidence type="ECO:0000313" key="4">
    <source>
        <dbReference type="RefSeq" id="XP_025415412.1"/>
    </source>
</evidence>
<proteinExistence type="predicted"/>
<feature type="signal peptide" evidence="1">
    <location>
        <begin position="1"/>
        <end position="17"/>
    </location>
</feature>
<accession>A0A2S2Q9Q8</accession>
<dbReference type="AlphaFoldDB" id="A0A2S2Q9Q8"/>
<sequence length="116" mass="13179">MLFPVFALVFITLQVLAPFCCNPIGYNSDSDEVQRSLANTQTYPGDNRIIAVDQHKSRMFKTQIRKDEQNRQEDIIQIPDDAFVTCRGGCPTEEICSITKPSATEKYSKEKFSTTH</sequence>
<name>A0A2S2Q9Q8_9HEMI</name>
<evidence type="ECO:0000256" key="1">
    <source>
        <dbReference type="SAM" id="SignalP"/>
    </source>
</evidence>
<evidence type="ECO:0000313" key="2">
    <source>
        <dbReference type="EMBL" id="MBY73942.1"/>
    </source>
</evidence>
<evidence type="ECO:0000313" key="3">
    <source>
        <dbReference type="Proteomes" id="UP000694846"/>
    </source>
</evidence>
<dbReference type="EMBL" id="GGMS01004739">
    <property type="protein sequence ID" value="MBY73942.1"/>
    <property type="molecule type" value="Transcribed_RNA"/>
</dbReference>
<reference evidence="4" key="2">
    <citation type="submission" date="2025-04" db="UniProtKB">
        <authorList>
            <consortium name="RefSeq"/>
        </authorList>
    </citation>
    <scope>IDENTIFICATION</scope>
    <source>
        <tissue evidence="4">Whole body</tissue>
    </source>
</reference>
<feature type="chain" id="PRO_5044579074" evidence="1">
    <location>
        <begin position="18"/>
        <end position="116"/>
    </location>
</feature>
<protein>
    <submittedName>
        <fullName evidence="4">Uncharacterized protein LOC112687086</fullName>
    </submittedName>
</protein>
<reference evidence="2" key="1">
    <citation type="submission" date="2018-04" db="EMBL/GenBank/DDBJ databases">
        <title>Transcriptome assembly of Sipha flava.</title>
        <authorList>
            <person name="Scully E.D."/>
            <person name="Geib S.M."/>
            <person name="Palmer N.A."/>
            <person name="Koch K."/>
            <person name="Bradshaw J."/>
            <person name="Heng-Moss T."/>
            <person name="Sarath G."/>
        </authorList>
    </citation>
    <scope>NUCLEOTIDE SEQUENCE</scope>
</reference>
<keyword evidence="3" id="KW-1185">Reference proteome</keyword>
<dbReference type="OrthoDB" id="10556230at2759"/>
<organism evidence="2">
    <name type="scientific">Sipha flava</name>
    <name type="common">yellow sugarcane aphid</name>
    <dbReference type="NCBI Taxonomy" id="143950"/>
    <lineage>
        <taxon>Eukaryota</taxon>
        <taxon>Metazoa</taxon>
        <taxon>Ecdysozoa</taxon>
        <taxon>Arthropoda</taxon>
        <taxon>Hexapoda</taxon>
        <taxon>Insecta</taxon>
        <taxon>Pterygota</taxon>
        <taxon>Neoptera</taxon>
        <taxon>Paraneoptera</taxon>
        <taxon>Hemiptera</taxon>
        <taxon>Sternorrhyncha</taxon>
        <taxon>Aphidomorpha</taxon>
        <taxon>Aphidoidea</taxon>
        <taxon>Aphididae</taxon>
        <taxon>Sipha</taxon>
    </lineage>
</organism>
<dbReference type="Proteomes" id="UP000694846">
    <property type="component" value="Unplaced"/>
</dbReference>
<keyword evidence="1" id="KW-0732">Signal</keyword>
<gene>
    <name evidence="4" type="primary">LOC112687086</name>
    <name evidence="2" type="ORF">g.170076</name>
</gene>